<gene>
    <name evidence="1" type="ORF">NCTC11842_00898</name>
</gene>
<reference evidence="1 2" key="1">
    <citation type="submission" date="2018-06" db="EMBL/GenBank/DDBJ databases">
        <authorList>
            <consortium name="Pathogen Informatics"/>
            <person name="Doyle S."/>
        </authorList>
    </citation>
    <scope>NUCLEOTIDE SEQUENCE [LARGE SCALE GENOMIC DNA]</scope>
    <source>
        <strain evidence="1 2">NCTC11842</strain>
    </source>
</reference>
<evidence type="ECO:0000313" key="1">
    <source>
        <dbReference type="EMBL" id="SPZ02905.1"/>
    </source>
</evidence>
<name>A0A2X2CSA1_PSELU</name>
<dbReference type="AlphaFoldDB" id="A0A2X2CSA1"/>
<dbReference type="Proteomes" id="UP000250443">
    <property type="component" value="Unassembled WGS sequence"/>
</dbReference>
<organism evidence="1 2">
    <name type="scientific">Pseudomonas luteola</name>
    <dbReference type="NCBI Taxonomy" id="47886"/>
    <lineage>
        <taxon>Bacteria</taxon>
        <taxon>Pseudomonadati</taxon>
        <taxon>Pseudomonadota</taxon>
        <taxon>Gammaproteobacteria</taxon>
        <taxon>Pseudomonadales</taxon>
        <taxon>Pseudomonadaceae</taxon>
        <taxon>Pseudomonas</taxon>
    </lineage>
</organism>
<sequence>MDAFFIALQKTNCIVKVGCDIGAGVKSALMTHNQFTSLAHPSRSRSATSHNENMYAIGHCRSQV</sequence>
<protein>
    <submittedName>
        <fullName evidence="1">Uncharacterized protein</fullName>
    </submittedName>
</protein>
<accession>A0A2X2CSA1</accession>
<evidence type="ECO:0000313" key="2">
    <source>
        <dbReference type="Proteomes" id="UP000250443"/>
    </source>
</evidence>
<dbReference type="EMBL" id="UAUF01000008">
    <property type="protein sequence ID" value="SPZ02905.1"/>
    <property type="molecule type" value="Genomic_DNA"/>
</dbReference>
<proteinExistence type="predicted"/>